<dbReference type="InterPro" id="IPR028098">
    <property type="entry name" value="Glyco_trans_4-like_N"/>
</dbReference>
<dbReference type="CDD" id="cd03801">
    <property type="entry name" value="GT4_PimA-like"/>
    <property type="match status" value="1"/>
</dbReference>
<dbReference type="GO" id="GO:0016757">
    <property type="term" value="F:glycosyltransferase activity"/>
    <property type="evidence" value="ECO:0007669"/>
    <property type="project" value="InterPro"/>
</dbReference>
<dbReference type="PANTHER" id="PTHR12526">
    <property type="entry name" value="GLYCOSYLTRANSFERASE"/>
    <property type="match status" value="1"/>
</dbReference>
<proteinExistence type="predicted"/>
<name>A0A1G1ZTF5_9BACT</name>
<gene>
    <name evidence="3" type="ORF">A3I24_02870</name>
</gene>
<comment type="caution">
    <text evidence="3">The sequence shown here is derived from an EMBL/GenBank/DDBJ whole genome shotgun (WGS) entry which is preliminary data.</text>
</comment>
<dbReference type="STRING" id="1798409.A3I24_02870"/>
<accession>A0A1G1ZTF5</accession>
<dbReference type="Gene3D" id="3.40.50.2000">
    <property type="entry name" value="Glycogen Phosphorylase B"/>
    <property type="match status" value="2"/>
</dbReference>
<sequence>MRIIFLNHDLNNNTGAGRFGLLLLNYLKQEIPDLEYRVLTHDNFLPDKKNKLLFSLLKIRAIFKKYDIIHALDGWPYGIIAALASLGLKRKLIITAVGTGAIQPLYNFWKKPIMVWAYRRADQVVAVSNNTKQEILKIIPNLDIQVINHGVEFEKFQSADWRTKPKIIDGLRPYILSVGSLKKRKGYEYSISAFAEISKKFPNLKYVIVGRGPEREALKLQITNYKLQNKIIFLDNLNEDELIALYQNAELFILLPQDIKKDIEGFGLVFLEAAAAGLPVIGTKASSAEDALLDGRNGILAPQKDFNQASDAMVKILSNTELKKSFSQESLKFAKAMNWERVAQQYSSLYHNL</sequence>
<reference evidence="3 4" key="1">
    <citation type="journal article" date="2016" name="Nat. Commun.">
        <title>Thousands of microbial genomes shed light on interconnected biogeochemical processes in an aquifer system.</title>
        <authorList>
            <person name="Anantharaman K."/>
            <person name="Brown C.T."/>
            <person name="Hug L.A."/>
            <person name="Sharon I."/>
            <person name="Castelle C.J."/>
            <person name="Probst A.J."/>
            <person name="Thomas B.C."/>
            <person name="Singh A."/>
            <person name="Wilkins M.J."/>
            <person name="Karaoz U."/>
            <person name="Brodie E.L."/>
            <person name="Williams K.H."/>
            <person name="Hubbard S.S."/>
            <person name="Banfield J.F."/>
        </authorList>
    </citation>
    <scope>NUCLEOTIDE SEQUENCE [LARGE SCALE GENOMIC DNA]</scope>
</reference>
<evidence type="ECO:0000259" key="2">
    <source>
        <dbReference type="Pfam" id="PF13439"/>
    </source>
</evidence>
<dbReference type="SUPFAM" id="SSF53756">
    <property type="entry name" value="UDP-Glycosyltransferase/glycogen phosphorylase"/>
    <property type="match status" value="1"/>
</dbReference>
<dbReference type="InterPro" id="IPR001296">
    <property type="entry name" value="Glyco_trans_1"/>
</dbReference>
<dbReference type="Pfam" id="PF00534">
    <property type="entry name" value="Glycos_transf_1"/>
    <property type="match status" value="1"/>
</dbReference>
<dbReference type="Pfam" id="PF13439">
    <property type="entry name" value="Glyco_transf_4"/>
    <property type="match status" value="1"/>
</dbReference>
<protein>
    <recommendedName>
        <fullName evidence="5">Glycosyl transferase family 1 domain-containing protein</fullName>
    </recommendedName>
</protein>
<evidence type="ECO:0000313" key="3">
    <source>
        <dbReference type="EMBL" id="OGY67097.1"/>
    </source>
</evidence>
<dbReference type="Proteomes" id="UP000177690">
    <property type="component" value="Unassembled WGS sequence"/>
</dbReference>
<dbReference type="EMBL" id="MHJL01000030">
    <property type="protein sequence ID" value="OGY67097.1"/>
    <property type="molecule type" value="Genomic_DNA"/>
</dbReference>
<evidence type="ECO:0000259" key="1">
    <source>
        <dbReference type="Pfam" id="PF00534"/>
    </source>
</evidence>
<feature type="domain" description="Glycosyltransferase subfamily 4-like N-terminal" evidence="2">
    <location>
        <begin position="39"/>
        <end position="154"/>
    </location>
</feature>
<organism evidence="3 4">
    <name type="scientific">Candidatus Harrisonbacteria bacterium RIFCSPLOWO2_02_FULL_41_13b</name>
    <dbReference type="NCBI Taxonomy" id="1798409"/>
    <lineage>
        <taxon>Bacteria</taxon>
        <taxon>Candidatus Harrisoniibacteriota</taxon>
    </lineage>
</organism>
<dbReference type="AlphaFoldDB" id="A0A1G1ZTF5"/>
<evidence type="ECO:0000313" key="4">
    <source>
        <dbReference type="Proteomes" id="UP000177690"/>
    </source>
</evidence>
<feature type="domain" description="Glycosyl transferase family 1" evidence="1">
    <location>
        <begin position="169"/>
        <end position="330"/>
    </location>
</feature>
<evidence type="ECO:0008006" key="5">
    <source>
        <dbReference type="Google" id="ProtNLM"/>
    </source>
</evidence>